<feature type="chain" id="PRO_5047321364" description="Putative auto-transporter adhesin head GIN domain-containing protein" evidence="2">
    <location>
        <begin position="19"/>
        <end position="225"/>
    </location>
</feature>
<feature type="signal peptide" evidence="2">
    <location>
        <begin position="1"/>
        <end position="18"/>
    </location>
</feature>
<keyword evidence="5" id="KW-1185">Reference proteome</keyword>
<evidence type="ECO:0000256" key="2">
    <source>
        <dbReference type="SAM" id="SignalP"/>
    </source>
</evidence>
<sequence>MKTIITFLSLAMAFTLVAQENDTRKLSSFNEIRVSEGIDLVAQKGDDNSISIEVSRIDIEDVITEVRGGKLYVHLSRGNHRSNKVRATLTYTEELKEIEVNTGAQAEFRTEISVSRLSVTSSTSGYVRLVAKAEEVDLSATTSGRIDIEGTTDELEATASTGGTIYAYDLTSNSAYARANTGADVRINAERRLRASAGTGGSVRYTGSPRTDVRSNTGGSVRRGG</sequence>
<feature type="region of interest" description="Disordered" evidence="1">
    <location>
        <begin position="198"/>
        <end position="225"/>
    </location>
</feature>
<protein>
    <recommendedName>
        <fullName evidence="3">Putative auto-transporter adhesin head GIN domain-containing protein</fullName>
    </recommendedName>
</protein>
<evidence type="ECO:0000313" key="5">
    <source>
        <dbReference type="Proteomes" id="UP000658258"/>
    </source>
</evidence>
<dbReference type="Gene3D" id="2.160.20.120">
    <property type="match status" value="1"/>
</dbReference>
<dbReference type="InterPro" id="IPR021255">
    <property type="entry name" value="DUF2807"/>
</dbReference>
<name>A0ABQ3I5M5_9BACT</name>
<gene>
    <name evidence="4" type="ORF">GCM10011340_09240</name>
</gene>
<evidence type="ECO:0000256" key="1">
    <source>
        <dbReference type="SAM" id="MobiDB-lite"/>
    </source>
</evidence>
<dbReference type="Pfam" id="PF10988">
    <property type="entry name" value="DUF2807"/>
    <property type="match status" value="1"/>
</dbReference>
<dbReference type="Proteomes" id="UP000658258">
    <property type="component" value="Unassembled WGS sequence"/>
</dbReference>
<comment type="caution">
    <text evidence="4">The sequence shown here is derived from an EMBL/GenBank/DDBJ whole genome shotgun (WGS) entry which is preliminary data.</text>
</comment>
<dbReference type="EMBL" id="BNAG01000001">
    <property type="protein sequence ID" value="GHE56470.1"/>
    <property type="molecule type" value="Genomic_DNA"/>
</dbReference>
<keyword evidence="2" id="KW-0732">Signal</keyword>
<evidence type="ECO:0000313" key="4">
    <source>
        <dbReference type="EMBL" id="GHE56470.1"/>
    </source>
</evidence>
<proteinExistence type="predicted"/>
<organism evidence="4 5">
    <name type="scientific">Roseivirga thermotolerans</name>
    <dbReference type="NCBI Taxonomy" id="1758176"/>
    <lineage>
        <taxon>Bacteria</taxon>
        <taxon>Pseudomonadati</taxon>
        <taxon>Bacteroidota</taxon>
        <taxon>Cytophagia</taxon>
        <taxon>Cytophagales</taxon>
        <taxon>Roseivirgaceae</taxon>
        <taxon>Roseivirga</taxon>
    </lineage>
</organism>
<feature type="domain" description="Putative auto-transporter adhesin head GIN" evidence="3">
    <location>
        <begin position="29"/>
        <end position="209"/>
    </location>
</feature>
<dbReference type="RefSeq" id="WP_189629008.1">
    <property type="nucleotide sequence ID" value="NZ_BNAG01000001.1"/>
</dbReference>
<accession>A0ABQ3I5M5</accession>
<evidence type="ECO:0000259" key="3">
    <source>
        <dbReference type="Pfam" id="PF10988"/>
    </source>
</evidence>
<reference evidence="5" key="1">
    <citation type="journal article" date="2019" name="Int. J. Syst. Evol. Microbiol.">
        <title>The Global Catalogue of Microorganisms (GCM) 10K type strain sequencing project: providing services to taxonomists for standard genome sequencing and annotation.</title>
        <authorList>
            <consortium name="The Broad Institute Genomics Platform"/>
            <consortium name="The Broad Institute Genome Sequencing Center for Infectious Disease"/>
            <person name="Wu L."/>
            <person name="Ma J."/>
        </authorList>
    </citation>
    <scope>NUCLEOTIDE SEQUENCE [LARGE SCALE GENOMIC DNA]</scope>
    <source>
        <strain evidence="5">CGMCC 1.15111</strain>
    </source>
</reference>